<sequence>KSASEIGILCSYETKYQTELAEKLCKMIPSADVCRFSCSGTEAVMHSIRLAREYTGKDVMLKFEGHYHGLVDYLQYNWRPDHKEMGKRSNPKIIPFSSGIPEGIKKYIKIIPFNDLDILEVTIERLKQHLAAVILEPINYNQGCIIPKKRFLESLRNLTKKNNILLIFDEMLSAFRTGPDCAQGYFGVTPDICLIGKSVGGGTPISVIAGKRNIMEHFKPTGSCTHSGTYNGNLIPV</sequence>
<dbReference type="GO" id="GO:0008483">
    <property type="term" value="F:transaminase activity"/>
    <property type="evidence" value="ECO:0007669"/>
    <property type="project" value="InterPro"/>
</dbReference>
<organism evidence="2">
    <name type="scientific">marine sediment metagenome</name>
    <dbReference type="NCBI Taxonomy" id="412755"/>
    <lineage>
        <taxon>unclassified sequences</taxon>
        <taxon>metagenomes</taxon>
        <taxon>ecological metagenomes</taxon>
    </lineage>
</organism>
<feature type="non-terminal residue" evidence="2">
    <location>
        <position position="1"/>
    </location>
</feature>
<dbReference type="SUPFAM" id="SSF53383">
    <property type="entry name" value="PLP-dependent transferases"/>
    <property type="match status" value="1"/>
</dbReference>
<accession>X1EHM5</accession>
<reference evidence="2" key="1">
    <citation type="journal article" date="2014" name="Front. Microbiol.">
        <title>High frequency of phylogenetically diverse reductive dehalogenase-homologous genes in deep subseafloor sedimentary metagenomes.</title>
        <authorList>
            <person name="Kawai M."/>
            <person name="Futagami T."/>
            <person name="Toyoda A."/>
            <person name="Takaki Y."/>
            <person name="Nishi S."/>
            <person name="Hori S."/>
            <person name="Arai W."/>
            <person name="Tsubouchi T."/>
            <person name="Morono Y."/>
            <person name="Uchiyama I."/>
            <person name="Ito T."/>
            <person name="Fujiyama A."/>
            <person name="Inagaki F."/>
            <person name="Takami H."/>
        </authorList>
    </citation>
    <scope>NUCLEOTIDE SEQUENCE</scope>
    <source>
        <strain evidence="2">Expedition CK06-06</strain>
    </source>
</reference>
<evidence type="ECO:0000313" key="2">
    <source>
        <dbReference type="EMBL" id="GAH16614.1"/>
    </source>
</evidence>
<comment type="caution">
    <text evidence="2">The sequence shown here is derived from an EMBL/GenBank/DDBJ whole genome shotgun (WGS) entry which is preliminary data.</text>
</comment>
<evidence type="ECO:0008006" key="3">
    <source>
        <dbReference type="Google" id="ProtNLM"/>
    </source>
</evidence>
<dbReference type="InterPro" id="IPR015424">
    <property type="entry name" value="PyrdxlP-dep_Trfase"/>
</dbReference>
<comment type="cofactor">
    <cofactor evidence="1">
        <name>pyridoxal 5'-phosphate</name>
        <dbReference type="ChEBI" id="CHEBI:597326"/>
    </cofactor>
</comment>
<dbReference type="PANTHER" id="PTHR43713:SF3">
    <property type="entry name" value="GLUTAMATE-1-SEMIALDEHYDE 2,1-AMINOMUTASE 1, CHLOROPLASTIC-RELATED"/>
    <property type="match status" value="1"/>
</dbReference>
<dbReference type="AlphaFoldDB" id="X1EHM5"/>
<dbReference type="GO" id="GO:0030170">
    <property type="term" value="F:pyridoxal phosphate binding"/>
    <property type="evidence" value="ECO:0007669"/>
    <property type="project" value="InterPro"/>
</dbReference>
<dbReference type="PANTHER" id="PTHR43713">
    <property type="entry name" value="GLUTAMATE-1-SEMIALDEHYDE 2,1-AMINOMUTASE"/>
    <property type="match status" value="1"/>
</dbReference>
<evidence type="ECO:0000256" key="1">
    <source>
        <dbReference type="ARBA" id="ARBA00001933"/>
    </source>
</evidence>
<gene>
    <name evidence="2" type="ORF">S01H4_56863</name>
</gene>
<protein>
    <recommendedName>
        <fullName evidence="3">Glutamate-1-semialdehyde 2,1-aminomutase</fullName>
    </recommendedName>
</protein>
<dbReference type="InterPro" id="IPR015421">
    <property type="entry name" value="PyrdxlP-dep_Trfase_major"/>
</dbReference>
<feature type="non-terminal residue" evidence="2">
    <location>
        <position position="237"/>
    </location>
</feature>
<dbReference type="Pfam" id="PF00202">
    <property type="entry name" value="Aminotran_3"/>
    <property type="match status" value="1"/>
</dbReference>
<proteinExistence type="predicted"/>
<dbReference type="InterPro" id="IPR005814">
    <property type="entry name" value="Aminotrans_3"/>
</dbReference>
<name>X1EHM5_9ZZZZ</name>
<dbReference type="Gene3D" id="3.40.640.10">
    <property type="entry name" value="Type I PLP-dependent aspartate aminotransferase-like (Major domain)"/>
    <property type="match status" value="1"/>
</dbReference>
<dbReference type="EMBL" id="BART01033000">
    <property type="protein sequence ID" value="GAH16614.1"/>
    <property type="molecule type" value="Genomic_DNA"/>
</dbReference>